<evidence type="ECO:0000256" key="2">
    <source>
        <dbReference type="ARBA" id="ARBA00008479"/>
    </source>
</evidence>
<feature type="region of interest" description="Disordered" evidence="5">
    <location>
        <begin position="1"/>
        <end position="34"/>
    </location>
</feature>
<dbReference type="AlphaFoldDB" id="A0A7S4MHQ3"/>
<dbReference type="GO" id="GO:0005730">
    <property type="term" value="C:nucleolus"/>
    <property type="evidence" value="ECO:0007669"/>
    <property type="project" value="UniProtKB-SubCell"/>
</dbReference>
<sequence length="170" mass="19721">MGRSLRKSRNHKPVSIRKKIKKNRKPHTDDPKVTAKWDIKKTLRANYAALGLNPGDKEQALKPKEEEPDQPKIEPDLTIPKDKGPSVKFLAESELEVLCELMLVHGDDYKAMARDMKLNPFQLTKKQLKKRCEIFKARYEGTRYDPINKPYNQRLIQEHLTTSGKEEDAE</sequence>
<gene>
    <name evidence="6" type="ORF">VSP0166_LOCUS9783</name>
</gene>
<organism evidence="6">
    <name type="scientific">Vannella robusta</name>
    <dbReference type="NCBI Taxonomy" id="1487602"/>
    <lineage>
        <taxon>Eukaryota</taxon>
        <taxon>Amoebozoa</taxon>
        <taxon>Discosea</taxon>
        <taxon>Flabellinia</taxon>
        <taxon>Vannellidae</taxon>
        <taxon>Vannella</taxon>
    </lineage>
</organism>
<feature type="compositionally biased region" description="Basic residues" evidence="5">
    <location>
        <begin position="1"/>
        <end position="25"/>
    </location>
</feature>
<protein>
    <recommendedName>
        <fullName evidence="3">Nucleolar protein 16</fullName>
    </recommendedName>
</protein>
<dbReference type="PANTHER" id="PTHR13243:SF1">
    <property type="entry name" value="NUCLEOLAR PROTEIN 16"/>
    <property type="match status" value="1"/>
</dbReference>
<dbReference type="GO" id="GO:0042273">
    <property type="term" value="P:ribosomal large subunit biogenesis"/>
    <property type="evidence" value="ECO:0007669"/>
    <property type="project" value="TreeGrafter"/>
</dbReference>
<evidence type="ECO:0000256" key="3">
    <source>
        <dbReference type="ARBA" id="ARBA00015522"/>
    </source>
</evidence>
<accession>A0A7S4MHQ3</accession>
<comment type="subcellular location">
    <subcellularLocation>
        <location evidence="1">Nucleus</location>
        <location evidence="1">Nucleolus</location>
    </subcellularLocation>
</comment>
<comment type="similarity">
    <text evidence="2">Belongs to the NOP16 family.</text>
</comment>
<evidence type="ECO:0000313" key="6">
    <source>
        <dbReference type="EMBL" id="CAE2222676.1"/>
    </source>
</evidence>
<dbReference type="EMBL" id="HBKP01013741">
    <property type="protein sequence ID" value="CAE2222676.1"/>
    <property type="molecule type" value="Transcribed_RNA"/>
</dbReference>
<feature type="compositionally biased region" description="Basic and acidic residues" evidence="5">
    <location>
        <begin position="55"/>
        <end position="84"/>
    </location>
</feature>
<evidence type="ECO:0000256" key="1">
    <source>
        <dbReference type="ARBA" id="ARBA00004604"/>
    </source>
</evidence>
<feature type="region of interest" description="Disordered" evidence="5">
    <location>
        <begin position="48"/>
        <end position="84"/>
    </location>
</feature>
<dbReference type="PANTHER" id="PTHR13243">
    <property type="entry name" value="HSPC111 PROTEIN-RELATED"/>
    <property type="match status" value="1"/>
</dbReference>
<evidence type="ECO:0000256" key="5">
    <source>
        <dbReference type="SAM" id="MobiDB-lite"/>
    </source>
</evidence>
<dbReference type="InterPro" id="IPR019002">
    <property type="entry name" value="Ribosome_biogenesis_Nop16"/>
</dbReference>
<name>A0A7S4MHQ3_9EUKA</name>
<dbReference type="Pfam" id="PF09420">
    <property type="entry name" value="Nop16"/>
    <property type="match status" value="2"/>
</dbReference>
<evidence type="ECO:0000256" key="4">
    <source>
        <dbReference type="ARBA" id="ARBA00023242"/>
    </source>
</evidence>
<proteinExistence type="inferred from homology"/>
<reference evidence="6" key="1">
    <citation type="submission" date="2021-01" db="EMBL/GenBank/DDBJ databases">
        <authorList>
            <person name="Corre E."/>
            <person name="Pelletier E."/>
            <person name="Niang G."/>
            <person name="Scheremetjew M."/>
            <person name="Finn R."/>
            <person name="Kale V."/>
            <person name="Holt S."/>
            <person name="Cochrane G."/>
            <person name="Meng A."/>
            <person name="Brown T."/>
            <person name="Cohen L."/>
        </authorList>
    </citation>
    <scope>NUCLEOTIDE SEQUENCE</scope>
    <source>
        <strain evidence="6">DIVA3 518/3/11/1/6</strain>
    </source>
</reference>
<keyword evidence="4" id="KW-0539">Nucleus</keyword>